<protein>
    <recommendedName>
        <fullName evidence="7">Peptidase A1 domain-containing protein</fullName>
    </recommendedName>
</protein>
<evidence type="ECO:0000256" key="1">
    <source>
        <dbReference type="ARBA" id="ARBA00007447"/>
    </source>
</evidence>
<gene>
    <name evidence="8" type="ORF">SEVIR_8G136200v2</name>
</gene>
<organism evidence="8 9">
    <name type="scientific">Setaria viridis</name>
    <name type="common">Green bristlegrass</name>
    <name type="synonym">Setaria italica subsp. viridis</name>
    <dbReference type="NCBI Taxonomy" id="4556"/>
    <lineage>
        <taxon>Eukaryota</taxon>
        <taxon>Viridiplantae</taxon>
        <taxon>Streptophyta</taxon>
        <taxon>Embryophyta</taxon>
        <taxon>Tracheophyta</taxon>
        <taxon>Spermatophyta</taxon>
        <taxon>Magnoliopsida</taxon>
        <taxon>Liliopsida</taxon>
        <taxon>Poales</taxon>
        <taxon>Poaceae</taxon>
        <taxon>PACMAD clade</taxon>
        <taxon>Panicoideae</taxon>
        <taxon>Panicodae</taxon>
        <taxon>Paniceae</taxon>
        <taxon>Cenchrinae</taxon>
        <taxon>Setaria</taxon>
    </lineage>
</organism>
<dbReference type="GO" id="GO:0005576">
    <property type="term" value="C:extracellular region"/>
    <property type="evidence" value="ECO:0007669"/>
    <property type="project" value="TreeGrafter"/>
</dbReference>
<feature type="signal peptide" evidence="6">
    <location>
        <begin position="1"/>
        <end position="21"/>
    </location>
</feature>
<dbReference type="Proteomes" id="UP000298652">
    <property type="component" value="Chromosome 8"/>
</dbReference>
<evidence type="ECO:0000256" key="2">
    <source>
        <dbReference type="ARBA" id="ARBA00022670"/>
    </source>
</evidence>
<dbReference type="SUPFAM" id="SSF50630">
    <property type="entry name" value="Acid proteases"/>
    <property type="match status" value="1"/>
</dbReference>
<comment type="similarity">
    <text evidence="1">Belongs to the peptidase A1 family.</text>
</comment>
<evidence type="ECO:0000259" key="7">
    <source>
        <dbReference type="PROSITE" id="PS51767"/>
    </source>
</evidence>
<dbReference type="GO" id="GO:0004190">
    <property type="term" value="F:aspartic-type endopeptidase activity"/>
    <property type="evidence" value="ECO:0007669"/>
    <property type="project" value="UniProtKB-KW"/>
</dbReference>
<dbReference type="Gene3D" id="2.40.70.10">
    <property type="entry name" value="Acid Proteases"/>
    <property type="match status" value="3"/>
</dbReference>
<accession>A0A4U6TGR1</accession>
<keyword evidence="3" id="KW-0064">Aspartyl protease</keyword>
<dbReference type="Gramene" id="TKW00802">
    <property type="protein sequence ID" value="TKW00802"/>
    <property type="gene ID" value="SEVIR_8G136200v2"/>
</dbReference>
<sequence length="373" mass="39176">MAPLSVVLMLACLLLSSGAAGLRIGLKPKHIHSNPDDTASELMRDALRRDMSRHYRLVRRELASSGATIAAPTRNDGPQGLQYLMPLAIGTPPVAFPAIVDTGSNVIMTQCAPCGSKCGFEQTAPMYDPSASTTFAELPCNSSLRLGFCDAIDGGANAPPGCPCTRNLTSGGWGGAAGMVGLGRRGNLSLVSQLGAGRFSYCLTPYHDGNSTSTFFSGPAAALNDTGALSTPFVPSPSEGTKSTHYYLNLTGISLGNKLLSIPADAFSLSSDGSGGILIDSGWTTTLLVDVAYHIVRAEILSLATLAPESTPPPMPDMTLHFDGADMVLPSDNDMFLDSDGECCLWLHNDTAAEGSVLGNYQQQNIHFLYDRP</sequence>
<dbReference type="OMA" id="CAIDICT"/>
<dbReference type="InterPro" id="IPR021109">
    <property type="entry name" value="Peptidase_aspartic_dom_sf"/>
</dbReference>
<dbReference type="PROSITE" id="PS51767">
    <property type="entry name" value="PEPTIDASE_A1"/>
    <property type="match status" value="1"/>
</dbReference>
<evidence type="ECO:0000256" key="3">
    <source>
        <dbReference type="ARBA" id="ARBA00022750"/>
    </source>
</evidence>
<dbReference type="InterPro" id="IPR032861">
    <property type="entry name" value="TAXi_N"/>
</dbReference>
<dbReference type="InterPro" id="IPR032799">
    <property type="entry name" value="TAXi_C"/>
</dbReference>
<keyword evidence="2" id="KW-0645">Protease</keyword>
<dbReference type="PANTHER" id="PTHR47967">
    <property type="entry name" value="OS07G0603500 PROTEIN-RELATED"/>
    <property type="match status" value="1"/>
</dbReference>
<dbReference type="Pfam" id="PF14541">
    <property type="entry name" value="TAXi_C"/>
    <property type="match status" value="2"/>
</dbReference>
<dbReference type="Pfam" id="PF14543">
    <property type="entry name" value="TAXi_N"/>
    <property type="match status" value="1"/>
</dbReference>
<dbReference type="AlphaFoldDB" id="A0A4U6TGR1"/>
<evidence type="ECO:0000256" key="6">
    <source>
        <dbReference type="SAM" id="SignalP"/>
    </source>
</evidence>
<evidence type="ECO:0000313" key="9">
    <source>
        <dbReference type="Proteomes" id="UP000298652"/>
    </source>
</evidence>
<keyword evidence="4" id="KW-0378">Hydrolase</keyword>
<dbReference type="InterPro" id="IPR034161">
    <property type="entry name" value="Pepsin-like_plant"/>
</dbReference>
<dbReference type="InterPro" id="IPR051708">
    <property type="entry name" value="Plant_Aspart_Prot_A1"/>
</dbReference>
<dbReference type="InterPro" id="IPR033121">
    <property type="entry name" value="PEPTIDASE_A1"/>
</dbReference>
<reference evidence="8" key="1">
    <citation type="submission" date="2019-03" db="EMBL/GenBank/DDBJ databases">
        <title>WGS assembly of Setaria viridis.</title>
        <authorList>
            <person name="Huang P."/>
            <person name="Jenkins J."/>
            <person name="Grimwood J."/>
            <person name="Barry K."/>
            <person name="Healey A."/>
            <person name="Mamidi S."/>
            <person name="Sreedasyam A."/>
            <person name="Shu S."/>
            <person name="Feldman M."/>
            <person name="Wu J."/>
            <person name="Yu Y."/>
            <person name="Chen C."/>
            <person name="Johnson J."/>
            <person name="Rokhsar D."/>
            <person name="Baxter I."/>
            <person name="Schmutz J."/>
            <person name="Brutnell T."/>
            <person name="Kellogg E."/>
        </authorList>
    </citation>
    <scope>NUCLEOTIDE SEQUENCE [LARGE SCALE GENOMIC DNA]</scope>
</reference>
<keyword evidence="9" id="KW-1185">Reference proteome</keyword>
<feature type="domain" description="Peptidase A1" evidence="7">
    <location>
        <begin position="83"/>
        <end position="373"/>
    </location>
</feature>
<keyword evidence="6" id="KW-0732">Signal</keyword>
<keyword evidence="5" id="KW-0325">Glycoprotein</keyword>
<dbReference type="PANTHER" id="PTHR47967:SF45">
    <property type="entry name" value="OS07G0533800 PROTEIN"/>
    <property type="match status" value="1"/>
</dbReference>
<evidence type="ECO:0000313" key="8">
    <source>
        <dbReference type="EMBL" id="TKW00802.1"/>
    </source>
</evidence>
<proteinExistence type="inferred from homology"/>
<evidence type="ECO:0000256" key="5">
    <source>
        <dbReference type="ARBA" id="ARBA00023180"/>
    </source>
</evidence>
<name>A0A4U6TGR1_SETVI</name>
<dbReference type="EMBL" id="CM016559">
    <property type="protein sequence ID" value="TKW00802.1"/>
    <property type="molecule type" value="Genomic_DNA"/>
</dbReference>
<feature type="chain" id="PRO_5020505142" description="Peptidase A1 domain-containing protein" evidence="6">
    <location>
        <begin position="22"/>
        <end position="373"/>
    </location>
</feature>
<evidence type="ECO:0000256" key="4">
    <source>
        <dbReference type="ARBA" id="ARBA00022801"/>
    </source>
</evidence>
<dbReference type="GO" id="GO:0006508">
    <property type="term" value="P:proteolysis"/>
    <property type="evidence" value="ECO:0007669"/>
    <property type="project" value="UniProtKB-KW"/>
</dbReference>
<dbReference type="CDD" id="cd05476">
    <property type="entry name" value="pepsin_A_like_plant"/>
    <property type="match status" value="1"/>
</dbReference>